<dbReference type="RefSeq" id="WP_110115964.1">
    <property type="nucleotide sequence ID" value="NZ_AP022639.1"/>
</dbReference>
<reference evidence="5" key="3">
    <citation type="submission" date="2020-05" db="EMBL/GenBank/DDBJ databases">
        <title>Complete genome sequence of Bradyrhizobium diazoefficiens XF8 isolated from soybean nodule.</title>
        <authorList>
            <person name="Noda R."/>
            <person name="Kakizaki K."/>
            <person name="Minamisawa K."/>
        </authorList>
    </citation>
    <scope>NUCLEOTIDE SEQUENCE</scope>
    <source>
        <strain evidence="5">XF8</strain>
    </source>
</reference>
<evidence type="ECO:0000313" key="4">
    <source>
        <dbReference type="EMBL" id="BCE37008.1"/>
    </source>
</evidence>
<feature type="domain" description="Multi-ubiquitin" evidence="2">
    <location>
        <begin position="30"/>
        <end position="86"/>
    </location>
</feature>
<gene>
    <name evidence="3" type="ORF">XF2B_20410</name>
    <name evidence="4" type="ORF">XF3B_20390</name>
    <name evidence="5" type="ORF">XF8B_19800</name>
    <name evidence="6" type="ORF">XF9B_20260</name>
</gene>
<dbReference type="EMBL" id="AP023097">
    <property type="protein sequence ID" value="BCE71869.1"/>
    <property type="molecule type" value="Genomic_DNA"/>
</dbReference>
<dbReference type="EMBL" id="AP023092">
    <property type="protein sequence ID" value="BCE28272.1"/>
    <property type="molecule type" value="Genomic_DNA"/>
</dbReference>
<evidence type="ECO:0000259" key="2">
    <source>
        <dbReference type="Pfam" id="PF14452"/>
    </source>
</evidence>
<evidence type="ECO:0000313" key="3">
    <source>
        <dbReference type="EMBL" id="BCE28272.1"/>
    </source>
</evidence>
<evidence type="ECO:0000256" key="1">
    <source>
        <dbReference type="SAM" id="MobiDB-lite"/>
    </source>
</evidence>
<reference evidence="6" key="4">
    <citation type="submission" date="2020-05" db="EMBL/GenBank/DDBJ databases">
        <title>Complete genome sequence of Bradyrhizobium diazoefficiens XF9 isolated from soybean nodule.</title>
        <authorList>
            <person name="Noda R."/>
            <person name="Kakizaki K."/>
            <person name="Minamisawa K."/>
        </authorList>
    </citation>
    <scope>NUCLEOTIDE SEQUENCE</scope>
    <source>
        <strain evidence="6">XF9</strain>
    </source>
</reference>
<dbReference type="EMBL" id="AP023098">
    <property type="protein sequence ID" value="BCE80605.1"/>
    <property type="molecule type" value="Genomic_DNA"/>
</dbReference>
<evidence type="ECO:0000313" key="6">
    <source>
        <dbReference type="EMBL" id="BCE80605.1"/>
    </source>
</evidence>
<feature type="region of interest" description="Disordered" evidence="1">
    <location>
        <begin position="64"/>
        <end position="101"/>
    </location>
</feature>
<dbReference type="Pfam" id="PF14452">
    <property type="entry name" value="Multi_ubiq"/>
    <property type="match status" value="1"/>
</dbReference>
<dbReference type="EMBL" id="AP023093">
    <property type="protein sequence ID" value="BCE37008.1"/>
    <property type="molecule type" value="Genomic_DNA"/>
</dbReference>
<proteinExistence type="predicted"/>
<reference evidence="4" key="2">
    <citation type="submission" date="2020-05" db="EMBL/GenBank/DDBJ databases">
        <title>Complete genome sequence of Bradyrhizobium diazoefficiens XF3 isolated from soybean nodule.</title>
        <authorList>
            <person name="Noda R."/>
            <person name="Kakizaki K."/>
            <person name="Minamisawa K."/>
        </authorList>
    </citation>
    <scope>NUCLEOTIDE SEQUENCE</scope>
    <source>
        <strain evidence="4">XF3</strain>
    </source>
</reference>
<feature type="compositionally biased region" description="Basic and acidic residues" evidence="1">
    <location>
        <begin position="64"/>
        <end position="89"/>
    </location>
</feature>
<feature type="region of interest" description="Disordered" evidence="1">
    <location>
        <begin position="1"/>
        <end position="23"/>
    </location>
</feature>
<name>A0A809XJS6_9BRAD</name>
<feature type="compositionally biased region" description="Basic and acidic residues" evidence="1">
    <location>
        <begin position="10"/>
        <end position="23"/>
    </location>
</feature>
<evidence type="ECO:0000313" key="5">
    <source>
        <dbReference type="EMBL" id="BCE71869.1"/>
    </source>
</evidence>
<organism evidence="3">
    <name type="scientific">Bradyrhizobium diazoefficiens</name>
    <dbReference type="NCBI Taxonomy" id="1355477"/>
    <lineage>
        <taxon>Bacteria</taxon>
        <taxon>Pseudomonadati</taxon>
        <taxon>Pseudomonadota</taxon>
        <taxon>Alphaproteobacteria</taxon>
        <taxon>Hyphomicrobiales</taxon>
        <taxon>Nitrobacteraceae</taxon>
        <taxon>Bradyrhizobium</taxon>
    </lineage>
</organism>
<reference evidence="3" key="1">
    <citation type="submission" date="2020-05" db="EMBL/GenBank/DDBJ databases">
        <title>Complete genome sequence of Bradyrhizobium diazoefficiens XF2 isolated from soybean nodule.</title>
        <authorList>
            <person name="Noda R."/>
            <person name="Kakizaki K."/>
            <person name="Minamisawa K."/>
        </authorList>
    </citation>
    <scope>NUCLEOTIDE SEQUENCE</scope>
    <source>
        <strain evidence="3">XF2</strain>
    </source>
</reference>
<dbReference type="AlphaFoldDB" id="A0A809XJS6"/>
<accession>A0A809XJS6</accession>
<protein>
    <recommendedName>
        <fullName evidence="2">Multi-ubiquitin domain-containing protein</fullName>
    </recommendedName>
</protein>
<sequence>MFGREAALGDDNRGEQMGDKQNGHQETYFFFVGGKKYETDQPALTGLQIKARVADWDSSHDLVLEGHGNDPDRIIGDDERVSLDKDKGPLRFSSAPKANFG</sequence>
<dbReference type="InterPro" id="IPR027802">
    <property type="entry name" value="Multi-ubiquitin_dom"/>
</dbReference>